<evidence type="ECO:0008006" key="3">
    <source>
        <dbReference type="Google" id="ProtNLM"/>
    </source>
</evidence>
<evidence type="ECO:0000313" key="2">
    <source>
        <dbReference type="Proteomes" id="UP001552299"/>
    </source>
</evidence>
<dbReference type="SUPFAM" id="SSF53098">
    <property type="entry name" value="Ribonuclease H-like"/>
    <property type="match status" value="1"/>
</dbReference>
<sequence length="150" mass="17381">MKESRRNKAQFGDDVPELKVFAVKILSLICSASTCGHNWSTFNQIYTKKRNQTIVDDLQYDDEWVTPKGADILEVEVKGETHVNEDNEAIIVDIERTNEMLNDIGDKEKNIIDEENFEDNFDINYEDFSEDNQTDNETILGLDPKGMFYF</sequence>
<dbReference type="Proteomes" id="UP001552299">
    <property type="component" value="Unassembled WGS sequence"/>
</dbReference>
<accession>A0ABD0UGW5</accession>
<name>A0ABD0UGW5_DENTH</name>
<proteinExistence type="predicted"/>
<gene>
    <name evidence="1" type="ORF">M5K25_017753</name>
</gene>
<evidence type="ECO:0000313" key="1">
    <source>
        <dbReference type="EMBL" id="KAL0911829.1"/>
    </source>
</evidence>
<dbReference type="InterPro" id="IPR012337">
    <property type="entry name" value="RNaseH-like_sf"/>
</dbReference>
<dbReference type="EMBL" id="JANQDX010000014">
    <property type="protein sequence ID" value="KAL0911829.1"/>
    <property type="molecule type" value="Genomic_DNA"/>
</dbReference>
<protein>
    <recommendedName>
        <fullName evidence="3">HAT C-terminal dimerisation domain-containing protein</fullName>
    </recommendedName>
</protein>
<comment type="caution">
    <text evidence="1">The sequence shown here is derived from an EMBL/GenBank/DDBJ whole genome shotgun (WGS) entry which is preliminary data.</text>
</comment>
<reference evidence="1 2" key="1">
    <citation type="journal article" date="2024" name="Plant Biotechnol. J.">
        <title>Dendrobium thyrsiflorum genome and its molecular insights into genes involved in important horticultural traits.</title>
        <authorList>
            <person name="Chen B."/>
            <person name="Wang J.Y."/>
            <person name="Zheng P.J."/>
            <person name="Li K.L."/>
            <person name="Liang Y.M."/>
            <person name="Chen X.F."/>
            <person name="Zhang C."/>
            <person name="Zhao X."/>
            <person name="He X."/>
            <person name="Zhang G.Q."/>
            <person name="Liu Z.J."/>
            <person name="Xu Q."/>
        </authorList>
    </citation>
    <scope>NUCLEOTIDE SEQUENCE [LARGE SCALE GENOMIC DNA]</scope>
    <source>
        <strain evidence="1">GZMU011</strain>
    </source>
</reference>
<dbReference type="AlphaFoldDB" id="A0ABD0UGW5"/>
<organism evidence="1 2">
    <name type="scientific">Dendrobium thyrsiflorum</name>
    <name type="common">Pinecone-like raceme dendrobium</name>
    <name type="synonym">Orchid</name>
    <dbReference type="NCBI Taxonomy" id="117978"/>
    <lineage>
        <taxon>Eukaryota</taxon>
        <taxon>Viridiplantae</taxon>
        <taxon>Streptophyta</taxon>
        <taxon>Embryophyta</taxon>
        <taxon>Tracheophyta</taxon>
        <taxon>Spermatophyta</taxon>
        <taxon>Magnoliopsida</taxon>
        <taxon>Liliopsida</taxon>
        <taxon>Asparagales</taxon>
        <taxon>Orchidaceae</taxon>
        <taxon>Epidendroideae</taxon>
        <taxon>Malaxideae</taxon>
        <taxon>Dendrobiinae</taxon>
        <taxon>Dendrobium</taxon>
    </lineage>
</organism>
<keyword evidence="2" id="KW-1185">Reference proteome</keyword>